<dbReference type="InterPro" id="IPR007607">
    <property type="entry name" value="BacA/B"/>
</dbReference>
<proteinExistence type="predicted"/>
<evidence type="ECO:0000313" key="2">
    <source>
        <dbReference type="EMBL" id="PJF46664.1"/>
    </source>
</evidence>
<feature type="region of interest" description="Disordered" evidence="1">
    <location>
        <begin position="1"/>
        <end position="25"/>
    </location>
</feature>
<feature type="compositionally biased region" description="Low complexity" evidence="1">
    <location>
        <begin position="10"/>
        <end position="23"/>
    </location>
</feature>
<dbReference type="EMBL" id="PGTN01000113">
    <property type="protein sequence ID" value="PJF46664.1"/>
    <property type="molecule type" value="Genomic_DNA"/>
</dbReference>
<evidence type="ECO:0000313" key="3">
    <source>
        <dbReference type="Proteomes" id="UP000230790"/>
    </source>
</evidence>
<reference evidence="2 3" key="1">
    <citation type="submission" date="2017-11" db="EMBL/GenBank/DDBJ databases">
        <title>Evolution of Phototrophy in the Chloroflexi Phylum Driven by Horizontal Gene Transfer.</title>
        <authorList>
            <person name="Ward L.M."/>
            <person name="Hemp J."/>
            <person name="Shih P.M."/>
            <person name="Mcglynn S.E."/>
            <person name="Fischer W."/>
        </authorList>
    </citation>
    <scope>NUCLEOTIDE SEQUENCE [LARGE SCALE GENOMIC DNA]</scope>
    <source>
        <strain evidence="2">JP3_7</strain>
    </source>
</reference>
<organism evidence="2 3">
    <name type="scientific">Candidatus Thermofonsia Clade 3 bacterium</name>
    <dbReference type="NCBI Taxonomy" id="2364212"/>
    <lineage>
        <taxon>Bacteria</taxon>
        <taxon>Bacillati</taxon>
        <taxon>Chloroflexota</taxon>
        <taxon>Candidatus Thermofontia</taxon>
        <taxon>Candidatus Thermofonsia Clade 3</taxon>
    </lineage>
</organism>
<evidence type="ECO:0008006" key="4">
    <source>
        <dbReference type="Google" id="ProtNLM"/>
    </source>
</evidence>
<name>A0A2M8QA62_9CHLR</name>
<dbReference type="AlphaFoldDB" id="A0A2M8QA62"/>
<gene>
    <name evidence="2" type="ORF">CUN48_12675</name>
</gene>
<accession>A0A2M8QA62</accession>
<protein>
    <recommendedName>
        <fullName evidence="4">Cell shape determination protein CcmA</fullName>
    </recommendedName>
</protein>
<evidence type="ECO:0000256" key="1">
    <source>
        <dbReference type="SAM" id="MobiDB-lite"/>
    </source>
</evidence>
<comment type="caution">
    <text evidence="2">The sequence shown here is derived from an EMBL/GenBank/DDBJ whole genome shotgun (WGS) entry which is preliminary data.</text>
</comment>
<feature type="non-terminal residue" evidence="2">
    <location>
        <position position="79"/>
    </location>
</feature>
<dbReference type="Pfam" id="PF04519">
    <property type="entry name" value="Bactofilin"/>
    <property type="match status" value="1"/>
</dbReference>
<dbReference type="Proteomes" id="UP000230790">
    <property type="component" value="Unassembled WGS sequence"/>
</dbReference>
<sequence>MFGKDKSATQQPQQPQPSYQSSQVNATAQTIPIVANTTSKIETVIGSNCRMSGTLQSDGGIRIEGIFEGNLQATGNLVV</sequence>